<dbReference type="InterPro" id="IPR036875">
    <property type="entry name" value="Znf_CCHC_sf"/>
</dbReference>
<proteinExistence type="predicted"/>
<name>A0ABD2WES1_9HYME</name>
<sequence length="440" mass="49754">MLATQRALIGVIRRFVESVQSVPRASWTSGQAQARLGLLSSYWTDFLANHVELVTDSANLPPDAYPASCYHDTEAAYLEAMGLLYDVQTQLNPMEPGPPNRRDSAGPSIGLTGSSNSRLPRIDIPVFSGRREDWESFRDLFGALVHRDDQLSDVEKLYYLKAHVRGDASAALDSLQITAPSYATAWGLLEERYEHRRLLVSDHITALFNLPHLTRESASGLQSLLDTIERHRDQLQALGRPVDHWDDWFVIRAACCMDSITRREWEIETERLGKDSESGREVLPTYQNLTDFIRRRCRSLATFEGIHPEPHQSQSRNNRSSSSSKYRSVKALVSQSPACAHCGGSHYLGRCEQFVKLDLSSRRALVTRLRLCFNCLRPNHMVWNCPSNSTCSTCQKDHHSLLHEPSRKRSSEDHMVHDSPKRQRIHVQPSSAEVDSPPSS</sequence>
<feature type="region of interest" description="Disordered" evidence="1">
    <location>
        <begin position="307"/>
        <end position="327"/>
    </location>
</feature>
<dbReference type="Proteomes" id="UP001627154">
    <property type="component" value="Unassembled WGS sequence"/>
</dbReference>
<dbReference type="AlphaFoldDB" id="A0ABD2WES1"/>
<comment type="caution">
    <text evidence="2">The sequence shown here is derived from an EMBL/GenBank/DDBJ whole genome shotgun (WGS) entry which is preliminary data.</text>
</comment>
<feature type="compositionally biased region" description="Basic and acidic residues" evidence="1">
    <location>
        <begin position="402"/>
        <end position="421"/>
    </location>
</feature>
<dbReference type="InterPro" id="IPR005312">
    <property type="entry name" value="DUF1759"/>
</dbReference>
<gene>
    <name evidence="2" type="ORF">TKK_013546</name>
</gene>
<dbReference type="PANTHER" id="PTHR47331">
    <property type="entry name" value="PHD-TYPE DOMAIN-CONTAINING PROTEIN"/>
    <property type="match status" value="1"/>
</dbReference>
<protein>
    <recommendedName>
        <fullName evidence="4">CCHC-type domain-containing protein</fullName>
    </recommendedName>
</protein>
<dbReference type="SUPFAM" id="SSF57756">
    <property type="entry name" value="Retrovirus zinc finger-like domains"/>
    <property type="match status" value="1"/>
</dbReference>
<feature type="region of interest" description="Disordered" evidence="1">
    <location>
        <begin position="402"/>
        <end position="440"/>
    </location>
</feature>
<accession>A0ABD2WES1</accession>
<feature type="compositionally biased region" description="Low complexity" evidence="1">
    <location>
        <begin position="312"/>
        <end position="324"/>
    </location>
</feature>
<dbReference type="EMBL" id="JBJJXI010000108">
    <property type="protein sequence ID" value="KAL3391612.1"/>
    <property type="molecule type" value="Genomic_DNA"/>
</dbReference>
<dbReference type="Pfam" id="PF03564">
    <property type="entry name" value="DUF1759"/>
    <property type="match status" value="1"/>
</dbReference>
<organism evidence="2 3">
    <name type="scientific">Trichogramma kaykai</name>
    <dbReference type="NCBI Taxonomy" id="54128"/>
    <lineage>
        <taxon>Eukaryota</taxon>
        <taxon>Metazoa</taxon>
        <taxon>Ecdysozoa</taxon>
        <taxon>Arthropoda</taxon>
        <taxon>Hexapoda</taxon>
        <taxon>Insecta</taxon>
        <taxon>Pterygota</taxon>
        <taxon>Neoptera</taxon>
        <taxon>Endopterygota</taxon>
        <taxon>Hymenoptera</taxon>
        <taxon>Apocrita</taxon>
        <taxon>Proctotrupomorpha</taxon>
        <taxon>Chalcidoidea</taxon>
        <taxon>Trichogrammatidae</taxon>
        <taxon>Trichogramma</taxon>
    </lineage>
</organism>
<feature type="region of interest" description="Disordered" evidence="1">
    <location>
        <begin position="90"/>
        <end position="116"/>
    </location>
</feature>
<evidence type="ECO:0008006" key="4">
    <source>
        <dbReference type="Google" id="ProtNLM"/>
    </source>
</evidence>
<feature type="compositionally biased region" description="Polar residues" evidence="1">
    <location>
        <begin position="428"/>
        <end position="440"/>
    </location>
</feature>
<evidence type="ECO:0000256" key="1">
    <source>
        <dbReference type="SAM" id="MobiDB-lite"/>
    </source>
</evidence>
<evidence type="ECO:0000313" key="3">
    <source>
        <dbReference type="Proteomes" id="UP001627154"/>
    </source>
</evidence>
<reference evidence="2 3" key="1">
    <citation type="journal article" date="2024" name="bioRxiv">
        <title>A reference genome for Trichogramma kaykai: A tiny desert-dwelling parasitoid wasp with competing sex-ratio distorters.</title>
        <authorList>
            <person name="Culotta J."/>
            <person name="Lindsey A.R."/>
        </authorList>
    </citation>
    <scope>NUCLEOTIDE SEQUENCE [LARGE SCALE GENOMIC DNA]</scope>
    <source>
        <strain evidence="2 3">KSX58</strain>
    </source>
</reference>
<keyword evidence="3" id="KW-1185">Reference proteome</keyword>
<evidence type="ECO:0000313" key="2">
    <source>
        <dbReference type="EMBL" id="KAL3391612.1"/>
    </source>
</evidence>
<dbReference type="PANTHER" id="PTHR47331:SF1">
    <property type="entry name" value="GAG-LIKE PROTEIN"/>
    <property type="match status" value="1"/>
</dbReference>